<feature type="domain" description="Cytoskeleton protein RodZ-like C-terminal" evidence="2">
    <location>
        <begin position="248"/>
        <end position="319"/>
    </location>
</feature>
<dbReference type="AlphaFoldDB" id="A0A7X8TSX5"/>
<keyword evidence="4" id="KW-1185">Reference proteome</keyword>
<dbReference type="PANTHER" id="PTHR34475">
    <property type="match status" value="1"/>
</dbReference>
<dbReference type="Pfam" id="PF13413">
    <property type="entry name" value="HTH_25"/>
    <property type="match status" value="1"/>
</dbReference>
<keyword evidence="1" id="KW-0472">Membrane</keyword>
<protein>
    <submittedName>
        <fullName evidence="3">DUF4115 domain-containing protein</fullName>
    </submittedName>
</protein>
<dbReference type="CDD" id="cd00093">
    <property type="entry name" value="HTH_XRE"/>
    <property type="match status" value="1"/>
</dbReference>
<dbReference type="Proteomes" id="UP000535589">
    <property type="component" value="Unassembled WGS sequence"/>
</dbReference>
<dbReference type="InterPro" id="IPR010982">
    <property type="entry name" value="Lambda_DNA-bd_dom_sf"/>
</dbReference>
<keyword evidence="1" id="KW-0812">Transmembrane</keyword>
<dbReference type="PANTHER" id="PTHR34475:SF1">
    <property type="entry name" value="CYTOSKELETON PROTEIN RODZ"/>
    <property type="match status" value="1"/>
</dbReference>
<reference evidence="3 4" key="1">
    <citation type="submission" date="2020-04" db="EMBL/GenBank/DDBJ databases">
        <title>Vibrio sp. SM6, a novel species isolated from seawater.</title>
        <authorList>
            <person name="Wang X."/>
        </authorList>
    </citation>
    <scope>NUCLEOTIDE SEQUENCE [LARGE SCALE GENOMIC DNA]</scope>
    <source>
        <strain evidence="3 4">SM6</strain>
    </source>
</reference>
<dbReference type="Pfam" id="PF13464">
    <property type="entry name" value="RodZ_C"/>
    <property type="match status" value="1"/>
</dbReference>
<dbReference type="InterPro" id="IPR025194">
    <property type="entry name" value="RodZ-like_C"/>
</dbReference>
<sequence>MTTEQTAPQETTPPVEAGTLLKNRREAIGMTQKEVANKLRLRIAVVEQLEANQFKGDQVATFTRGYLRSYAKLVGLDEHVVLSALEQTADVQPQEQVMQSFSRKTSQAQHNSRITWVTWGVFLTIIGISSIWWWQNQQDNSLNVAVATQESAQERAIIEEITVAAPAPAAADISAQPQSRVDNELVLASDSAELNAAPTVTTLVAEPESSAAQLEPTLVTTTSELIDVQPAVIEPSTPATQNGLPVTVMNFTADCWIQVKDANGRVLAEGLKKAGQREEFSGKSPLKVILGAPEGVQMTFASEPVDLSGYTAGKVARFTLP</sequence>
<gene>
    <name evidence="3" type="ORF">HGP28_15500</name>
</gene>
<evidence type="ECO:0000313" key="4">
    <source>
        <dbReference type="Proteomes" id="UP000535589"/>
    </source>
</evidence>
<dbReference type="SUPFAM" id="SSF47413">
    <property type="entry name" value="lambda repressor-like DNA-binding domains"/>
    <property type="match status" value="1"/>
</dbReference>
<comment type="caution">
    <text evidence="3">The sequence shown here is derived from an EMBL/GenBank/DDBJ whole genome shotgun (WGS) entry which is preliminary data.</text>
</comment>
<name>A0A7X8TSX5_9VIBR</name>
<evidence type="ECO:0000259" key="2">
    <source>
        <dbReference type="Pfam" id="PF13464"/>
    </source>
</evidence>
<evidence type="ECO:0000313" key="3">
    <source>
        <dbReference type="EMBL" id="NLS14285.1"/>
    </source>
</evidence>
<feature type="transmembrane region" description="Helical" evidence="1">
    <location>
        <begin position="114"/>
        <end position="134"/>
    </location>
</feature>
<dbReference type="InterPro" id="IPR050400">
    <property type="entry name" value="Bact_Cytoskel_RodZ"/>
</dbReference>
<dbReference type="EMBL" id="JABAIK010000018">
    <property type="protein sequence ID" value="NLS14285.1"/>
    <property type="molecule type" value="Genomic_DNA"/>
</dbReference>
<organism evidence="3 4">
    <name type="scientific">Vibrio agarilyticus</name>
    <dbReference type="NCBI Taxonomy" id="2726741"/>
    <lineage>
        <taxon>Bacteria</taxon>
        <taxon>Pseudomonadati</taxon>
        <taxon>Pseudomonadota</taxon>
        <taxon>Gammaproteobacteria</taxon>
        <taxon>Vibrionales</taxon>
        <taxon>Vibrionaceae</taxon>
        <taxon>Vibrio</taxon>
    </lineage>
</organism>
<dbReference type="RefSeq" id="WP_168837381.1">
    <property type="nucleotide sequence ID" value="NZ_JABAIK010000018.1"/>
</dbReference>
<keyword evidence="1" id="KW-1133">Transmembrane helix</keyword>
<accession>A0A7X8TSX5</accession>
<proteinExistence type="predicted"/>
<evidence type="ECO:0000256" key="1">
    <source>
        <dbReference type="SAM" id="Phobius"/>
    </source>
</evidence>
<dbReference type="GO" id="GO:0003677">
    <property type="term" value="F:DNA binding"/>
    <property type="evidence" value="ECO:0007669"/>
    <property type="project" value="InterPro"/>
</dbReference>
<dbReference type="Gene3D" id="1.10.260.40">
    <property type="entry name" value="lambda repressor-like DNA-binding domains"/>
    <property type="match status" value="1"/>
</dbReference>
<dbReference type="InterPro" id="IPR001387">
    <property type="entry name" value="Cro/C1-type_HTH"/>
</dbReference>